<evidence type="ECO:0000313" key="1">
    <source>
        <dbReference type="EMBL" id="MPM43448.1"/>
    </source>
</evidence>
<dbReference type="AlphaFoldDB" id="A0A644ZSS3"/>
<reference evidence="1" key="1">
    <citation type="submission" date="2019-08" db="EMBL/GenBank/DDBJ databases">
        <authorList>
            <person name="Kucharzyk K."/>
            <person name="Murdoch R.W."/>
            <person name="Higgins S."/>
            <person name="Loffler F."/>
        </authorList>
    </citation>
    <scope>NUCLEOTIDE SEQUENCE</scope>
</reference>
<name>A0A644ZSS3_9ZZZZ</name>
<gene>
    <name evidence="1" type="ORF">SDC9_90122</name>
</gene>
<organism evidence="1">
    <name type="scientific">bioreactor metagenome</name>
    <dbReference type="NCBI Taxonomy" id="1076179"/>
    <lineage>
        <taxon>unclassified sequences</taxon>
        <taxon>metagenomes</taxon>
        <taxon>ecological metagenomes</taxon>
    </lineage>
</organism>
<dbReference type="EMBL" id="VSSQ01010107">
    <property type="protein sequence ID" value="MPM43448.1"/>
    <property type="molecule type" value="Genomic_DNA"/>
</dbReference>
<accession>A0A644ZSS3</accession>
<comment type="caution">
    <text evidence="1">The sequence shown here is derived from an EMBL/GenBank/DDBJ whole genome shotgun (WGS) entry which is preliminary data.</text>
</comment>
<sequence length="138" mass="14912">MPRPGAFIVGNARLRGDVPLAPGGICSRQSKHAHIGRNQRVHPGALERFQMRRETGNLIVAGHCVHRAVNLHAPAVGVFHCVGKLSVGKVSGKGAHPKAGARQIYCVRPVGHGHFQPLHIPCGAKQLRKLNFRHTGRC</sequence>
<proteinExistence type="predicted"/>
<protein>
    <submittedName>
        <fullName evidence="1">Uncharacterized protein</fullName>
    </submittedName>
</protein>